<name>A0A2T1E9B6_9CYAN</name>
<sequence length="59" mass="6748">MQLRSFYNIRISAFRSSFQSSSSIKTNSVQRILPEIGKTIATPEPFFRSKNAIKASFVY</sequence>
<dbReference type="EMBL" id="PVWK01000063">
    <property type="protein sequence ID" value="PSB29320.1"/>
    <property type="molecule type" value="Genomic_DNA"/>
</dbReference>
<proteinExistence type="predicted"/>
<dbReference type="Proteomes" id="UP000239576">
    <property type="component" value="Unassembled WGS sequence"/>
</dbReference>
<evidence type="ECO:0000313" key="2">
    <source>
        <dbReference type="Proteomes" id="UP000239576"/>
    </source>
</evidence>
<evidence type="ECO:0000313" key="1">
    <source>
        <dbReference type="EMBL" id="PSB29320.1"/>
    </source>
</evidence>
<reference evidence="1 2" key="2">
    <citation type="submission" date="2018-03" db="EMBL/GenBank/DDBJ databases">
        <title>The ancient ancestry and fast evolution of plastids.</title>
        <authorList>
            <person name="Moore K.R."/>
            <person name="Magnabosco C."/>
            <person name="Momper L."/>
            <person name="Gold D.A."/>
            <person name="Bosak T."/>
            <person name="Fournier G.P."/>
        </authorList>
    </citation>
    <scope>NUCLEOTIDE SEQUENCE [LARGE SCALE GENOMIC DNA]</scope>
    <source>
        <strain evidence="1 2">ULC18</strain>
    </source>
</reference>
<comment type="caution">
    <text evidence="1">The sequence shown here is derived from an EMBL/GenBank/DDBJ whole genome shotgun (WGS) entry which is preliminary data.</text>
</comment>
<dbReference type="AlphaFoldDB" id="A0A2T1E9B6"/>
<protein>
    <submittedName>
        <fullName evidence="1">Uncharacterized protein</fullName>
    </submittedName>
</protein>
<organism evidence="1 2">
    <name type="scientific">Stenomitos frigidus ULC18</name>
    <dbReference type="NCBI Taxonomy" id="2107698"/>
    <lineage>
        <taxon>Bacteria</taxon>
        <taxon>Bacillati</taxon>
        <taxon>Cyanobacteriota</taxon>
        <taxon>Cyanophyceae</taxon>
        <taxon>Leptolyngbyales</taxon>
        <taxon>Leptolyngbyaceae</taxon>
        <taxon>Stenomitos</taxon>
    </lineage>
</organism>
<gene>
    <name evidence="1" type="ORF">C7B82_12080</name>
</gene>
<accession>A0A2T1E9B6</accession>
<keyword evidence="2" id="KW-1185">Reference proteome</keyword>
<reference evidence="2" key="1">
    <citation type="submission" date="2018-02" db="EMBL/GenBank/DDBJ databases">
        <authorList>
            <person name="Moore K."/>
            <person name="Momper L."/>
        </authorList>
    </citation>
    <scope>NUCLEOTIDE SEQUENCE [LARGE SCALE GENOMIC DNA]</scope>
    <source>
        <strain evidence="2">ULC18</strain>
    </source>
</reference>